<evidence type="ECO:0000256" key="2">
    <source>
        <dbReference type="ARBA" id="ARBA00022723"/>
    </source>
</evidence>
<dbReference type="Pfam" id="PF01026">
    <property type="entry name" value="TatD_DNase"/>
    <property type="match status" value="1"/>
</dbReference>
<dbReference type="AlphaFoldDB" id="A0A2I5TQW9"/>
<dbReference type="GO" id="GO:0005829">
    <property type="term" value="C:cytosol"/>
    <property type="evidence" value="ECO:0007669"/>
    <property type="project" value="TreeGrafter"/>
</dbReference>
<feature type="binding site" evidence="4">
    <location>
        <position position="211"/>
    </location>
    <ligand>
        <name>a divalent metal cation</name>
        <dbReference type="ChEBI" id="CHEBI:60240"/>
        <label>1</label>
    </ligand>
</feature>
<dbReference type="KEGG" id="sera:Ser39006_022550"/>
<dbReference type="PANTHER" id="PTHR46124">
    <property type="entry name" value="D-AMINOACYL-TRNA DEACYLASE"/>
    <property type="match status" value="1"/>
</dbReference>
<dbReference type="STRING" id="104623.Ser39006_01015"/>
<feature type="binding site" evidence="4">
    <location>
        <position position="101"/>
    </location>
    <ligand>
        <name>a divalent metal cation</name>
        <dbReference type="ChEBI" id="CHEBI:60240"/>
        <label>1</label>
    </ligand>
</feature>
<dbReference type="PROSITE" id="PS01091">
    <property type="entry name" value="TATD_3"/>
    <property type="match status" value="1"/>
</dbReference>
<dbReference type="InterPro" id="IPR001130">
    <property type="entry name" value="TatD-like"/>
</dbReference>
<reference evidence="6" key="2">
    <citation type="submission" date="2013-09" db="EMBL/GenBank/DDBJ databases">
        <authorList>
            <person name="Wang G."/>
            <person name="Yang Y."/>
            <person name="Su Y."/>
        </authorList>
    </citation>
    <scope>NUCLEOTIDE SEQUENCE</scope>
    <source>
        <strain evidence="6">ATCC 39006</strain>
    </source>
</reference>
<comment type="similarity">
    <text evidence="1">Belongs to the metallo-dependent hydrolases superfamily. TatD-type hydrolase family.</text>
</comment>
<evidence type="ECO:0000256" key="4">
    <source>
        <dbReference type="PIRSR" id="PIRSR005902-1"/>
    </source>
</evidence>
<dbReference type="InterPro" id="IPR018228">
    <property type="entry name" value="DNase_TatD-rel_CS"/>
</dbReference>
<dbReference type="PANTHER" id="PTHR46124:SF3">
    <property type="entry name" value="HYDROLASE"/>
    <property type="match status" value="1"/>
</dbReference>
<dbReference type="Proteomes" id="UP000233778">
    <property type="component" value="Chromosome"/>
</dbReference>
<dbReference type="CDD" id="cd01310">
    <property type="entry name" value="TatD_DNAse"/>
    <property type="match status" value="1"/>
</dbReference>
<dbReference type="EMBL" id="CP025084">
    <property type="protein sequence ID" value="AUH06968.1"/>
    <property type="molecule type" value="Genomic_DNA"/>
</dbReference>
<organism evidence="6 7">
    <name type="scientific">Serratia sp. (strain ATCC 39006)</name>
    <name type="common">Prodigiosinella confusarubida</name>
    <dbReference type="NCBI Taxonomy" id="104623"/>
    <lineage>
        <taxon>Bacteria</taxon>
        <taxon>Pseudomonadati</taxon>
        <taxon>Pseudomonadota</taxon>
        <taxon>Gammaproteobacteria</taxon>
        <taxon>Enterobacterales</taxon>
        <taxon>Pectobacteriaceae</taxon>
        <taxon>Prodigiosinella</taxon>
    </lineage>
</organism>
<dbReference type="PROSITE" id="PS01137">
    <property type="entry name" value="TATD_1"/>
    <property type="match status" value="1"/>
</dbReference>
<evidence type="ECO:0000313" key="7">
    <source>
        <dbReference type="Proteomes" id="UP000017700"/>
    </source>
</evidence>
<dbReference type="FunFam" id="3.20.20.140:FF:000005">
    <property type="entry name" value="TatD family hydrolase"/>
    <property type="match status" value="1"/>
</dbReference>
<evidence type="ECO:0000256" key="1">
    <source>
        <dbReference type="ARBA" id="ARBA00009275"/>
    </source>
</evidence>
<proteinExistence type="inferred from homology"/>
<reference evidence="5 8" key="3">
    <citation type="submission" date="2017-11" db="EMBL/GenBank/DDBJ databases">
        <title>Complete genome sequence of Serratia sp. ATCC 39006 LacA.</title>
        <authorList>
            <person name="Hampton H.G."/>
            <person name="Jackson S.A."/>
            <person name="Jauregui R."/>
            <person name="Poulter G.T.M."/>
            <person name="Salmond G.P.C."/>
            <person name="Fineran P.C."/>
        </authorList>
    </citation>
    <scope>NUCLEOTIDE SEQUENCE [LARGE SCALE GENOMIC DNA]</scope>
    <source>
        <strain evidence="5 8">ATCC 39006</strain>
    </source>
</reference>
<dbReference type="EMBL" id="CP025085">
    <property type="protein sequence ID" value="AUH02655.1"/>
    <property type="molecule type" value="Genomic_DNA"/>
</dbReference>
<keyword evidence="7" id="KW-1185">Reference proteome</keyword>
<evidence type="ECO:0000256" key="3">
    <source>
        <dbReference type="ARBA" id="ARBA00022801"/>
    </source>
</evidence>
<dbReference type="GO" id="GO:0016788">
    <property type="term" value="F:hydrolase activity, acting on ester bonds"/>
    <property type="evidence" value="ECO:0007669"/>
    <property type="project" value="InterPro"/>
</dbReference>
<dbReference type="PIRSF" id="PIRSF005902">
    <property type="entry name" value="DNase_TatD"/>
    <property type="match status" value="1"/>
</dbReference>
<dbReference type="Gene3D" id="3.20.20.140">
    <property type="entry name" value="Metal-dependent hydrolases"/>
    <property type="match status" value="1"/>
</dbReference>
<gene>
    <name evidence="5" type="ORF">CWC46_22560</name>
    <name evidence="6" type="ORF">Ser39006_022550</name>
</gene>
<evidence type="ECO:0000313" key="8">
    <source>
        <dbReference type="Proteomes" id="UP000233778"/>
    </source>
</evidence>
<dbReference type="SUPFAM" id="SSF51556">
    <property type="entry name" value="Metallo-dependent hydrolases"/>
    <property type="match status" value="1"/>
</dbReference>
<dbReference type="OrthoDB" id="9810005at2"/>
<accession>A0A2I5TQW9</accession>
<feature type="binding site" evidence="4">
    <location>
        <position position="13"/>
    </location>
    <ligand>
        <name>a divalent metal cation</name>
        <dbReference type="ChEBI" id="CHEBI:60240"/>
        <label>1</label>
    </ligand>
</feature>
<feature type="binding site" evidence="4">
    <location>
        <position position="15"/>
    </location>
    <ligand>
        <name>a divalent metal cation</name>
        <dbReference type="ChEBI" id="CHEBI:60240"/>
        <label>1</label>
    </ligand>
</feature>
<sequence length="267" mass="30043">MAQSASVAFIDTHCHFDFPPFAADEVASLHRATQAGVEGIIIPAVESHYFDRILHLAHSWPVLYAALGLHPLYIERHHEADLALLESRLHDRDHRLVAVGEIGLDLYRDDPQFERQCVFLNAQLELAKQYDLPVILHSRRSHNPLAALLKQAQLPRTGVVHGFSGSFEQAQAFIRLGYYIGVGGVITYPRANKTRQAIARLPLDRLLLETDAPDMPVCGYQGEPNRPERIRSVFQSLCDLRTESPEVLAAVLYENTHRLFPLTVSCQ</sequence>
<dbReference type="Proteomes" id="UP000017700">
    <property type="component" value="Chromosome"/>
</dbReference>
<dbReference type="KEGG" id="serq:CWC46_22560"/>
<dbReference type="InterPro" id="IPR032466">
    <property type="entry name" value="Metal_Hydrolase"/>
</dbReference>
<protein>
    <submittedName>
        <fullName evidence="6">Metal-dependent hydrolase</fullName>
    </submittedName>
</protein>
<dbReference type="GO" id="GO:0046872">
    <property type="term" value="F:metal ion binding"/>
    <property type="evidence" value="ECO:0007669"/>
    <property type="project" value="UniProtKB-KW"/>
</dbReference>
<feature type="binding site" evidence="4">
    <location>
        <position position="137"/>
    </location>
    <ligand>
        <name>a divalent metal cation</name>
        <dbReference type="ChEBI" id="CHEBI:60240"/>
        <label>2</label>
    </ligand>
</feature>
<reference evidence="6" key="4">
    <citation type="submission" date="2017-11" db="EMBL/GenBank/DDBJ databases">
        <title>Complete genome sequence of Serratia sp. ATCC 39006.</title>
        <authorList>
            <person name="Hampton H.G."/>
            <person name="Jackson S.A."/>
            <person name="Jauregui R."/>
            <person name="Poulter G.T.M."/>
            <person name="Salmond G.P.C."/>
            <person name="Fineran P.C."/>
        </authorList>
    </citation>
    <scope>NUCLEOTIDE SEQUENCE</scope>
    <source>
        <strain evidence="6">ATCC 39006</strain>
    </source>
</reference>
<keyword evidence="3 6" id="KW-0378">Hydrolase</keyword>
<keyword evidence="2 4" id="KW-0479">Metal-binding</keyword>
<evidence type="ECO:0000313" key="5">
    <source>
        <dbReference type="EMBL" id="AUH02655.1"/>
    </source>
</evidence>
<evidence type="ECO:0000313" key="6">
    <source>
        <dbReference type="EMBL" id="AUH06968.1"/>
    </source>
</evidence>
<feature type="binding site" evidence="4">
    <location>
        <position position="161"/>
    </location>
    <ligand>
        <name>a divalent metal cation</name>
        <dbReference type="ChEBI" id="CHEBI:60240"/>
        <label>2</label>
    </ligand>
</feature>
<reference evidence="6 7" key="1">
    <citation type="journal article" date="2013" name="Genome Announc.">
        <title>Draft genome sequence of Serratia sp. strain ATCC 39006, a model bacterium for analysis of the biosynthesis and regulation of prodigiosin, a carbapenem, and gas vesicles.</title>
        <authorList>
            <person name="Fineran P.C."/>
            <person name="Iglesias Cans M.C."/>
            <person name="Ramsay J.P."/>
            <person name="Wilf N.M."/>
            <person name="Cossyleon D."/>
            <person name="McNeil M.B."/>
            <person name="Williamson N.R."/>
            <person name="Monson R.E."/>
            <person name="Becher S.A."/>
            <person name="Stanton J.A."/>
            <person name="Brugger K."/>
            <person name="Brown S.D."/>
            <person name="Salmond G.P."/>
        </authorList>
    </citation>
    <scope>NUCLEOTIDE SEQUENCE [LARGE SCALE GENOMIC DNA]</scope>
    <source>
        <strain evidence="6">ATCC 39006</strain>
        <strain evidence="7">ATCC 39006 / SC 11482</strain>
    </source>
</reference>
<name>A0A2I5TQW9_SERS3</name>